<keyword evidence="4" id="KW-0347">Helicase</keyword>
<accession>A0AAN6N913</accession>
<keyword evidence="6" id="KW-0413">Isomerase</keyword>
<dbReference type="GO" id="GO:0003676">
    <property type="term" value="F:nucleic acid binding"/>
    <property type="evidence" value="ECO:0007669"/>
    <property type="project" value="InterPro"/>
</dbReference>
<keyword evidence="2" id="KW-0547">Nucleotide-binding</keyword>
<dbReference type="InterPro" id="IPR004179">
    <property type="entry name" value="Sec63-dom"/>
</dbReference>
<evidence type="ECO:0000259" key="12">
    <source>
        <dbReference type="PROSITE" id="PS51192"/>
    </source>
</evidence>
<dbReference type="InterPro" id="IPR011545">
    <property type="entry name" value="DEAD/DEAH_box_helicase_dom"/>
</dbReference>
<feature type="region of interest" description="Disordered" evidence="11">
    <location>
        <begin position="1130"/>
        <end position="1181"/>
    </location>
</feature>
<keyword evidence="7" id="KW-0469">Meiosis</keyword>
<evidence type="ECO:0000256" key="8">
    <source>
        <dbReference type="ARBA" id="ARBA00034617"/>
    </source>
</evidence>
<feature type="domain" description="Helicase ATP-binding" evidence="12">
    <location>
        <begin position="81"/>
        <end position="255"/>
    </location>
</feature>
<dbReference type="FunFam" id="1.10.10.10:FF:000012">
    <property type="entry name" value="U5 small nuclear ribonucleoprotein helicase"/>
    <property type="match status" value="1"/>
</dbReference>
<dbReference type="FunFam" id="1.10.3380.10:FF:000012">
    <property type="entry name" value="DEAD/DEAH box DNA helicase"/>
    <property type="match status" value="1"/>
</dbReference>
<feature type="region of interest" description="Disordered" evidence="11">
    <location>
        <begin position="1"/>
        <end position="45"/>
    </location>
</feature>
<evidence type="ECO:0000256" key="4">
    <source>
        <dbReference type="ARBA" id="ARBA00022806"/>
    </source>
</evidence>
<dbReference type="Proteomes" id="UP001303473">
    <property type="component" value="Unassembled WGS sequence"/>
</dbReference>
<organism evidence="14 15">
    <name type="scientific">Diplogelasinospora grovesii</name>
    <dbReference type="NCBI Taxonomy" id="303347"/>
    <lineage>
        <taxon>Eukaryota</taxon>
        <taxon>Fungi</taxon>
        <taxon>Dikarya</taxon>
        <taxon>Ascomycota</taxon>
        <taxon>Pezizomycotina</taxon>
        <taxon>Sordariomycetes</taxon>
        <taxon>Sordariomycetidae</taxon>
        <taxon>Sordariales</taxon>
        <taxon>Diplogelasinosporaceae</taxon>
        <taxon>Diplogelasinospora</taxon>
    </lineage>
</organism>
<dbReference type="Pfam" id="PF00270">
    <property type="entry name" value="DEAD"/>
    <property type="match status" value="1"/>
</dbReference>
<proteinExistence type="inferred from homology"/>
<dbReference type="GO" id="GO:0051321">
    <property type="term" value="P:meiotic cell cycle"/>
    <property type="evidence" value="ECO:0007669"/>
    <property type="project" value="UniProtKB-KW"/>
</dbReference>
<comment type="catalytic activity">
    <reaction evidence="8">
        <text>Couples ATP hydrolysis with the unwinding of duplex DNA by translocating in the 3'-5' direction.</text>
        <dbReference type="EC" id="5.6.2.4"/>
    </reaction>
</comment>
<evidence type="ECO:0000313" key="14">
    <source>
        <dbReference type="EMBL" id="KAK3940408.1"/>
    </source>
</evidence>
<reference evidence="15" key="1">
    <citation type="journal article" date="2023" name="Mol. Phylogenet. Evol.">
        <title>Genome-scale phylogeny and comparative genomics of the fungal order Sordariales.</title>
        <authorList>
            <person name="Hensen N."/>
            <person name="Bonometti L."/>
            <person name="Westerberg I."/>
            <person name="Brannstrom I.O."/>
            <person name="Guillou S."/>
            <person name="Cros-Aarteil S."/>
            <person name="Calhoun S."/>
            <person name="Haridas S."/>
            <person name="Kuo A."/>
            <person name="Mondo S."/>
            <person name="Pangilinan J."/>
            <person name="Riley R."/>
            <person name="LaButti K."/>
            <person name="Andreopoulos B."/>
            <person name="Lipzen A."/>
            <person name="Chen C."/>
            <person name="Yan M."/>
            <person name="Daum C."/>
            <person name="Ng V."/>
            <person name="Clum A."/>
            <person name="Steindorff A."/>
            <person name="Ohm R.A."/>
            <person name="Martin F."/>
            <person name="Silar P."/>
            <person name="Natvig D.O."/>
            <person name="Lalanne C."/>
            <person name="Gautier V."/>
            <person name="Ament-Velasquez S.L."/>
            <person name="Kruys A."/>
            <person name="Hutchinson M.I."/>
            <person name="Powell A.J."/>
            <person name="Barry K."/>
            <person name="Miller A.N."/>
            <person name="Grigoriev I.V."/>
            <person name="Debuchy R."/>
            <person name="Gladieux P."/>
            <person name="Hiltunen Thoren M."/>
            <person name="Johannesson H."/>
        </authorList>
    </citation>
    <scope>NUCLEOTIDE SEQUENCE [LARGE SCALE GENOMIC DNA]</scope>
    <source>
        <strain evidence="15">CBS 340.73</strain>
    </source>
</reference>
<feature type="region of interest" description="Disordered" evidence="11">
    <location>
        <begin position="1029"/>
        <end position="1099"/>
    </location>
</feature>
<dbReference type="SMART" id="SM00973">
    <property type="entry name" value="Sec63"/>
    <property type="match status" value="1"/>
</dbReference>
<dbReference type="GO" id="GO:0043138">
    <property type="term" value="F:3'-5' DNA helicase activity"/>
    <property type="evidence" value="ECO:0007669"/>
    <property type="project" value="UniProtKB-EC"/>
</dbReference>
<dbReference type="InterPro" id="IPR036388">
    <property type="entry name" value="WH-like_DNA-bd_sf"/>
</dbReference>
<dbReference type="SMART" id="SM00487">
    <property type="entry name" value="DEXDc"/>
    <property type="match status" value="1"/>
</dbReference>
<dbReference type="CDD" id="cd18795">
    <property type="entry name" value="SF2_C_Ski2"/>
    <property type="match status" value="1"/>
</dbReference>
<dbReference type="InterPro" id="IPR001650">
    <property type="entry name" value="Helicase_C-like"/>
</dbReference>
<dbReference type="Pfam" id="PF23445">
    <property type="entry name" value="WHD_SNRNP200"/>
    <property type="match status" value="1"/>
</dbReference>
<dbReference type="SUPFAM" id="SSF52540">
    <property type="entry name" value="P-loop containing nucleoside triphosphate hydrolases"/>
    <property type="match status" value="1"/>
</dbReference>
<dbReference type="SUPFAM" id="SSF158702">
    <property type="entry name" value="Sec63 N-terminal domain-like"/>
    <property type="match status" value="1"/>
</dbReference>
<evidence type="ECO:0000256" key="11">
    <source>
        <dbReference type="SAM" id="MobiDB-lite"/>
    </source>
</evidence>
<evidence type="ECO:0000256" key="3">
    <source>
        <dbReference type="ARBA" id="ARBA00022801"/>
    </source>
</evidence>
<feature type="compositionally biased region" description="Acidic residues" evidence="11">
    <location>
        <begin position="976"/>
        <end position="985"/>
    </location>
</feature>
<dbReference type="GO" id="GO:0016787">
    <property type="term" value="F:hydrolase activity"/>
    <property type="evidence" value="ECO:0007669"/>
    <property type="project" value="UniProtKB-KW"/>
</dbReference>
<feature type="compositionally biased region" description="Polar residues" evidence="11">
    <location>
        <begin position="1142"/>
        <end position="1181"/>
    </location>
</feature>
<feature type="region of interest" description="Disordered" evidence="11">
    <location>
        <begin position="960"/>
        <end position="987"/>
    </location>
</feature>
<evidence type="ECO:0000256" key="10">
    <source>
        <dbReference type="ARBA" id="ARBA00048988"/>
    </source>
</evidence>
<evidence type="ECO:0000256" key="2">
    <source>
        <dbReference type="ARBA" id="ARBA00022741"/>
    </source>
</evidence>
<comment type="caution">
    <text evidence="14">The sequence shown here is derived from an EMBL/GenBank/DDBJ whole genome shotgun (WGS) entry which is preliminary data.</text>
</comment>
<dbReference type="Pfam" id="PF02889">
    <property type="entry name" value="Sec63"/>
    <property type="match status" value="1"/>
</dbReference>
<keyword evidence="15" id="KW-1185">Reference proteome</keyword>
<feature type="compositionally biased region" description="Basic residues" evidence="11">
    <location>
        <begin position="1030"/>
        <end position="1040"/>
    </location>
</feature>
<dbReference type="Gene3D" id="1.10.3380.10">
    <property type="entry name" value="Sec63 N-terminal domain-like domain"/>
    <property type="match status" value="1"/>
</dbReference>
<comment type="similarity">
    <text evidence="1">Belongs to the helicase family. SKI2 subfamily.</text>
</comment>
<dbReference type="Gene3D" id="3.40.50.300">
    <property type="entry name" value="P-loop containing nucleotide triphosphate hydrolases"/>
    <property type="match status" value="2"/>
</dbReference>
<dbReference type="PANTHER" id="PTHR47835:SF3">
    <property type="entry name" value="HELICASE FOR MEIOSIS 1"/>
    <property type="match status" value="1"/>
</dbReference>
<feature type="compositionally biased region" description="Polar residues" evidence="11">
    <location>
        <begin position="10"/>
        <end position="26"/>
    </location>
</feature>
<dbReference type="InterPro" id="IPR036390">
    <property type="entry name" value="WH_DNA-bd_sf"/>
</dbReference>
<evidence type="ECO:0000256" key="6">
    <source>
        <dbReference type="ARBA" id="ARBA00023235"/>
    </source>
</evidence>
<dbReference type="InterPro" id="IPR014001">
    <property type="entry name" value="Helicase_ATP-bd"/>
</dbReference>
<dbReference type="Pfam" id="PF00271">
    <property type="entry name" value="Helicase_C"/>
    <property type="match status" value="1"/>
</dbReference>
<evidence type="ECO:0000259" key="13">
    <source>
        <dbReference type="PROSITE" id="PS51194"/>
    </source>
</evidence>
<dbReference type="SUPFAM" id="SSF46785">
    <property type="entry name" value="Winged helix' DNA-binding domain"/>
    <property type="match status" value="1"/>
</dbReference>
<dbReference type="EC" id="5.6.2.4" evidence="9"/>
<dbReference type="PROSITE" id="PS51192">
    <property type="entry name" value="HELICASE_ATP_BIND_1"/>
    <property type="match status" value="1"/>
</dbReference>
<name>A0AAN6N913_9PEZI</name>
<dbReference type="PROSITE" id="PS51194">
    <property type="entry name" value="HELICASE_CTER"/>
    <property type="match status" value="1"/>
</dbReference>
<feature type="domain" description="Helicase C-terminal" evidence="13">
    <location>
        <begin position="295"/>
        <end position="483"/>
    </location>
</feature>
<dbReference type="InterPro" id="IPR027417">
    <property type="entry name" value="P-loop_NTPase"/>
</dbReference>
<evidence type="ECO:0000256" key="9">
    <source>
        <dbReference type="ARBA" id="ARBA00034808"/>
    </source>
</evidence>
<keyword evidence="3" id="KW-0378">Hydrolase</keyword>
<comment type="catalytic activity">
    <reaction evidence="10">
        <text>ATP + H2O = ADP + phosphate + H(+)</text>
        <dbReference type="Rhea" id="RHEA:13065"/>
        <dbReference type="ChEBI" id="CHEBI:15377"/>
        <dbReference type="ChEBI" id="CHEBI:15378"/>
        <dbReference type="ChEBI" id="CHEBI:30616"/>
        <dbReference type="ChEBI" id="CHEBI:43474"/>
        <dbReference type="ChEBI" id="CHEBI:456216"/>
        <dbReference type="EC" id="5.6.2.4"/>
    </reaction>
</comment>
<evidence type="ECO:0000313" key="15">
    <source>
        <dbReference type="Proteomes" id="UP001303473"/>
    </source>
</evidence>
<evidence type="ECO:0000256" key="5">
    <source>
        <dbReference type="ARBA" id="ARBA00022840"/>
    </source>
</evidence>
<feature type="compositionally biased region" description="Basic residues" evidence="11">
    <location>
        <begin position="1077"/>
        <end position="1088"/>
    </location>
</feature>
<sequence length="1298" mass="144725">MVSIRRQHHGPSSSAMQPTQTKSTSPEPEPQKSRTNHSNSHHATPVVRGIPLISLRQVLSDRFRSIFPYELFNAVQSKCFESVYRSNDNVVIAAPTGSGKTAILELAMCKLANDRVNQNFKIVYQAPTKALCSERARDWQKKFTHMNLQCAELTGDTSQAEMKRVGNASIIVTTPEKWDSVTRKWQDHRKLLQMVELFLIDEVHILKDARGATLEAVVSRMKAIGANVRFVALSATVPNSEDIATWLGRNHTDQHLPAHRETFGEEWRPVQLQKFVYGYQFNGHDFAFDHFLDQKLLDLLRRHGERKPILIFCFTRKSCETTAANLVKELCGLPDKETPWKMPSTRISVLSRELQELVKFGVAFHHAGLDIQDRMAIEKHFLNGDLSVICCTSTLAVGVNLPCHTVVLKGTCGFAEDKIVEYSDLEVMQMLGRAGRPQFDKSAIGIILTRMANKERYEKMVSGQQVLESTLHRNLIEHLNSEVCLRTIYNLASAKKWLASTFLSVRLRRNPVYYQLTQGAPNTLQLEDRLGEICERDIKELRDAGLISGDDTIKATEYGLVMSRYMVAFPTMKLLMQIPRGVRMEALITILSQATEFKDFRMKPAERPLFREINKSTLTLYPIKENVTATHHKVSLMIQFHLGGDQFPDSSDAAKVKRQLMVEKKLIFERLSRLVRAVADCKGHERDGVGTGTALELARAVSAEAWEGRPAQLLQVPNIGPVGMRKLVGKDIRSIHELAAKDADEIERLMSRQPPFGKKMKDALDKFPRLSLDVSMMGHKLQPSKEDPVVINVRATCRYLNQKGPPNWHGRPPPITFFAESTDGSLVHFWRGTMRKVDKELGLQLNFSAPLRKFDDYLVCHFSCEEIVGTAVSRILKHGLSHAAFPARTASRPVSSCRPAKQASTQEYLDDGIMDGDLMDAADQAQSACATQSGIIEVDSDYDNYPPIEDMLEIWTSEREPNQEAPSQQSAKDCGGQEDDMEVEQEVDREPVQMWNGKWQCNHACSGGTFTKAGKICTHRCCKEGIDKPRKARTAKAKKRKADDMEGEDEIEFARAHAETDSAAPSTSQDAAPQAERHKKPSNKRPISRSKPEKTASAKAAKPILDTVVLDDFDVDFIDLTSKEDRLAPQSAAMAAKKQVHNRATSKGTSSGGALNPNRSNELSKTTAQIPTPSASLSAQSNGASDFDDLVILDGDPFLGSVPLMSPFKEGHESARDEVLCQGVSPKFSGTGREEDSEQLGGAVDFASGSCAAMPIPLNDDPDHGHFQLRSPPDWEAELQDLGDPDLISFLRDNIELI</sequence>
<dbReference type="GO" id="GO:0005524">
    <property type="term" value="F:ATP binding"/>
    <property type="evidence" value="ECO:0007669"/>
    <property type="project" value="UniProtKB-KW"/>
</dbReference>
<gene>
    <name evidence="14" type="ORF">QBC46DRAFT_434685</name>
</gene>
<dbReference type="EMBL" id="MU853796">
    <property type="protein sequence ID" value="KAK3940408.1"/>
    <property type="molecule type" value="Genomic_DNA"/>
</dbReference>
<dbReference type="Gene3D" id="1.10.10.10">
    <property type="entry name" value="Winged helix-like DNA-binding domain superfamily/Winged helix DNA-binding domain"/>
    <property type="match status" value="1"/>
</dbReference>
<keyword evidence="5" id="KW-0067">ATP-binding</keyword>
<dbReference type="SMART" id="SM00490">
    <property type="entry name" value="HELICc"/>
    <property type="match status" value="1"/>
</dbReference>
<evidence type="ECO:0000256" key="1">
    <source>
        <dbReference type="ARBA" id="ARBA00010140"/>
    </source>
</evidence>
<evidence type="ECO:0000256" key="7">
    <source>
        <dbReference type="ARBA" id="ARBA00023254"/>
    </source>
</evidence>
<protein>
    <recommendedName>
        <fullName evidence="9">DNA 3'-5' helicase</fullName>
        <ecNumber evidence="9">5.6.2.4</ecNumber>
    </recommendedName>
</protein>
<dbReference type="InterPro" id="IPR057842">
    <property type="entry name" value="WH_MER3"/>
</dbReference>
<dbReference type="InterPro" id="IPR052247">
    <property type="entry name" value="Meiotic_Crossover_Helicase"/>
</dbReference>
<dbReference type="PANTHER" id="PTHR47835">
    <property type="entry name" value="HFM1, ATP DEPENDENT DNA HELICASE HOMOLOG"/>
    <property type="match status" value="1"/>
</dbReference>